<accession>A0ABS9CNE6</accession>
<dbReference type="Proteomes" id="UP001299220">
    <property type="component" value="Unassembled WGS sequence"/>
</dbReference>
<organism evidence="3 4">
    <name type="scientific">Anaeromassilibacillus senegalensis</name>
    <dbReference type="NCBI Taxonomy" id="1673717"/>
    <lineage>
        <taxon>Bacteria</taxon>
        <taxon>Bacillati</taxon>
        <taxon>Bacillota</taxon>
        <taxon>Clostridia</taxon>
        <taxon>Eubacteriales</taxon>
        <taxon>Acutalibacteraceae</taxon>
        <taxon>Anaeromassilibacillus</taxon>
    </lineage>
</organism>
<keyword evidence="1" id="KW-0812">Transmembrane</keyword>
<evidence type="ECO:0000256" key="1">
    <source>
        <dbReference type="SAM" id="Phobius"/>
    </source>
</evidence>
<dbReference type="EMBL" id="JAFBIT010000002">
    <property type="protein sequence ID" value="MCF2652670.1"/>
    <property type="molecule type" value="Genomic_DNA"/>
</dbReference>
<name>A0ABS9CNE6_9FIRM</name>
<sequence length="163" mass="18137">MAEDRRIRHNFRIRCTFGVLIALTLAFIWGNSMQSGAASGEMSGSLKALLDELLGTQIDEFLLRKAAHFSEYALLGFECAALLSLLRDADGRSPAHGRNLFDCPALGLLAAVIDETIQIFSGRSSMVADVWIDTAGFVTGFFLTIFIFRLCRRRTHKERTNHP</sequence>
<gene>
    <name evidence="3" type="ORF">JQM67_08650</name>
</gene>
<keyword evidence="1" id="KW-0472">Membrane</keyword>
<evidence type="ECO:0000313" key="4">
    <source>
        <dbReference type="Proteomes" id="UP001299220"/>
    </source>
</evidence>
<feature type="domain" description="VanZ-like" evidence="2">
    <location>
        <begin position="19"/>
        <end position="146"/>
    </location>
</feature>
<keyword evidence="4" id="KW-1185">Reference proteome</keyword>
<keyword evidence="1" id="KW-1133">Transmembrane helix</keyword>
<dbReference type="Pfam" id="PF04892">
    <property type="entry name" value="VanZ"/>
    <property type="match status" value="1"/>
</dbReference>
<reference evidence="3 4" key="1">
    <citation type="submission" date="2020-12" db="EMBL/GenBank/DDBJ databases">
        <title>Whole genome sequences of gut porcine anaerobes.</title>
        <authorList>
            <person name="Kubasova T."/>
            <person name="Jahodarova E."/>
            <person name="Rychlik I."/>
        </authorList>
    </citation>
    <scope>NUCLEOTIDE SEQUENCE [LARGE SCALE GENOMIC DNA]</scope>
    <source>
        <strain evidence="3 4">An867</strain>
    </source>
</reference>
<evidence type="ECO:0000313" key="3">
    <source>
        <dbReference type="EMBL" id="MCF2652670.1"/>
    </source>
</evidence>
<dbReference type="InterPro" id="IPR006976">
    <property type="entry name" value="VanZ-like"/>
</dbReference>
<protein>
    <submittedName>
        <fullName evidence="3">VanZ family protein</fullName>
    </submittedName>
</protein>
<dbReference type="RefSeq" id="WP_235323703.1">
    <property type="nucleotide sequence ID" value="NZ_JAFBIT010000002.1"/>
</dbReference>
<dbReference type="NCBIfam" id="NF037970">
    <property type="entry name" value="vanZ_1"/>
    <property type="match status" value="1"/>
</dbReference>
<evidence type="ECO:0000259" key="2">
    <source>
        <dbReference type="Pfam" id="PF04892"/>
    </source>
</evidence>
<feature type="transmembrane region" description="Helical" evidence="1">
    <location>
        <begin position="130"/>
        <end position="151"/>
    </location>
</feature>
<proteinExistence type="predicted"/>
<comment type="caution">
    <text evidence="3">The sequence shown here is derived from an EMBL/GenBank/DDBJ whole genome shotgun (WGS) entry which is preliminary data.</text>
</comment>